<dbReference type="Proteomes" id="UP001501627">
    <property type="component" value="Unassembled WGS sequence"/>
</dbReference>
<evidence type="ECO:0000256" key="1">
    <source>
        <dbReference type="SAM" id="SignalP"/>
    </source>
</evidence>
<comment type="caution">
    <text evidence="2">The sequence shown here is derived from an EMBL/GenBank/DDBJ whole genome shotgun (WGS) entry which is preliminary data.</text>
</comment>
<dbReference type="Gene3D" id="3.40.50.10610">
    <property type="entry name" value="ABC-type transport auxiliary lipoprotein component"/>
    <property type="match status" value="1"/>
</dbReference>
<evidence type="ECO:0000313" key="2">
    <source>
        <dbReference type="EMBL" id="GAA4005335.1"/>
    </source>
</evidence>
<dbReference type="EMBL" id="BAABBP010000044">
    <property type="protein sequence ID" value="GAA4005335.1"/>
    <property type="molecule type" value="Genomic_DNA"/>
</dbReference>
<reference evidence="3" key="1">
    <citation type="journal article" date="2019" name="Int. J. Syst. Evol. Microbiol.">
        <title>The Global Catalogue of Microorganisms (GCM) 10K type strain sequencing project: providing services to taxonomists for standard genome sequencing and annotation.</title>
        <authorList>
            <consortium name="The Broad Institute Genomics Platform"/>
            <consortium name="The Broad Institute Genome Sequencing Center for Infectious Disease"/>
            <person name="Wu L."/>
            <person name="Ma J."/>
        </authorList>
    </citation>
    <scope>NUCLEOTIDE SEQUENCE [LARGE SCALE GENOMIC DNA]</scope>
    <source>
        <strain evidence="3">JCM 17561</strain>
    </source>
</reference>
<dbReference type="PROSITE" id="PS51257">
    <property type="entry name" value="PROKAR_LIPOPROTEIN"/>
    <property type="match status" value="1"/>
</dbReference>
<keyword evidence="1" id="KW-0732">Signal</keyword>
<sequence>MTQATRKHLAAIACAAAVAALAGCATPHAYDYTALRQARPASILVLPPLNHTPEVGATAGVLSHVTTPLAESGYYVLPVAVVDEAFRQNGIVTADDAQAAPPEKLREIFGADAALYLDVREYGTVYKVLSSETKVTVEGRLMDLRTGEQLWSGEASASSDEGRSNSGGLIGMLVSAVVNQVADSLSDRSAQMAVIADHRLLASGRPGGLLYGPRSPKYGTD</sequence>
<dbReference type="Pfam" id="PF05643">
    <property type="entry name" value="GNA1162-like"/>
    <property type="match status" value="1"/>
</dbReference>
<gene>
    <name evidence="2" type="ORF">GCM10022279_31790</name>
</gene>
<dbReference type="RefSeq" id="WP_103045569.1">
    <property type="nucleotide sequence ID" value="NZ_BAABBP010000044.1"/>
</dbReference>
<feature type="chain" id="PRO_5045551998" evidence="1">
    <location>
        <begin position="30"/>
        <end position="221"/>
    </location>
</feature>
<feature type="signal peptide" evidence="1">
    <location>
        <begin position="1"/>
        <end position="29"/>
    </location>
</feature>
<proteinExistence type="predicted"/>
<dbReference type="InterPro" id="IPR008517">
    <property type="entry name" value="GNA1162-like"/>
</dbReference>
<evidence type="ECO:0000313" key="3">
    <source>
        <dbReference type="Proteomes" id="UP001501627"/>
    </source>
</evidence>
<protein>
    <submittedName>
        <fullName evidence="2">DUF799 domain-containing protein</fullName>
    </submittedName>
</protein>
<organism evidence="2 3">
    <name type="scientific">Comamonas faecalis</name>
    <dbReference type="NCBI Taxonomy" id="1387849"/>
    <lineage>
        <taxon>Bacteria</taxon>
        <taxon>Pseudomonadati</taxon>
        <taxon>Pseudomonadota</taxon>
        <taxon>Betaproteobacteria</taxon>
        <taxon>Burkholderiales</taxon>
        <taxon>Comamonadaceae</taxon>
        <taxon>Comamonas</taxon>
    </lineage>
</organism>
<accession>A0ABP7S1S9</accession>
<keyword evidence="3" id="KW-1185">Reference proteome</keyword>
<name>A0ABP7S1S9_9BURK</name>